<dbReference type="Gene3D" id="3.40.50.12580">
    <property type="match status" value="1"/>
</dbReference>
<proteinExistence type="predicted"/>
<dbReference type="InterPro" id="IPR043148">
    <property type="entry name" value="TagF_C"/>
</dbReference>
<dbReference type="SUPFAM" id="SSF53756">
    <property type="entry name" value="UDP-Glycosyltransferase/glycogen phosphorylase"/>
    <property type="match status" value="1"/>
</dbReference>
<gene>
    <name evidence="1" type="ORF">SAMN05216186_10181</name>
</gene>
<keyword evidence="2" id="KW-1185">Reference proteome</keyword>
<protein>
    <submittedName>
        <fullName evidence="1">Capsular polysaccharide export protein</fullName>
    </submittedName>
</protein>
<reference evidence="1 2" key="1">
    <citation type="submission" date="2016-10" db="EMBL/GenBank/DDBJ databases">
        <authorList>
            <person name="de Groot N.N."/>
        </authorList>
    </citation>
    <scope>NUCLEOTIDE SEQUENCE [LARGE SCALE GENOMIC DNA]</scope>
    <source>
        <strain evidence="1 2">JCM 21544</strain>
    </source>
</reference>
<organism evidence="1 2">
    <name type="scientific">Pseudomonas indica</name>
    <dbReference type="NCBI Taxonomy" id="137658"/>
    <lineage>
        <taxon>Bacteria</taxon>
        <taxon>Pseudomonadati</taxon>
        <taxon>Pseudomonadota</taxon>
        <taxon>Gammaproteobacteria</taxon>
        <taxon>Pseudomonadales</taxon>
        <taxon>Pseudomonadaceae</taxon>
        <taxon>Pseudomonas</taxon>
    </lineage>
</organism>
<dbReference type="EMBL" id="FNFD01000001">
    <property type="protein sequence ID" value="SDJ29297.1"/>
    <property type="molecule type" value="Genomic_DNA"/>
</dbReference>
<dbReference type="OrthoDB" id="9794206at2"/>
<dbReference type="GO" id="GO:0015774">
    <property type="term" value="P:polysaccharide transport"/>
    <property type="evidence" value="ECO:0007669"/>
    <property type="project" value="InterPro"/>
</dbReference>
<dbReference type="CDD" id="cd16438">
    <property type="entry name" value="beta_Kdo_transferase_KpsS_like"/>
    <property type="match status" value="1"/>
</dbReference>
<accession>A0A1G8SJB3</accession>
<dbReference type="Proteomes" id="UP000198706">
    <property type="component" value="Unassembled WGS sequence"/>
</dbReference>
<name>A0A1G8SJB3_9PSED</name>
<dbReference type="AlphaFoldDB" id="A0A1G8SJB3"/>
<dbReference type="Pfam" id="PF05159">
    <property type="entry name" value="Capsule_synth"/>
    <property type="match status" value="2"/>
</dbReference>
<sequence length="370" mass="42375">MTTFLFFSLAKHQTIYFRRLLNETDLRGKVVGPLQWPLPRPWQWSRVAGRIDWPAVIAEKCQERLVKRKYAGRLYRLLVRLELGVMALRAVALLDREKPDAVVMWNGSHRYCQVLRAVLPAGTRTFFFENGLLPDTTTLDPRGVNYFNSVPRDAEFFLNYRSPSGQPGDVQAVQLVPRKPRQTGLPEIELPERFIFIPFQDDRDTQVRLFSPWIKSMRELFAVGERLAQASGIPVVFKEHPSSRESYPDLHERAGKGVLFANGNSTQALIEASQYVVTLNSTVGLESLLLGKPVMTLGQAFFNIEGLVAHADSLEEVLQLAKDFPNWSLDERVRQHFFQYMAEEYCIPGSWRNADQTHLRKVAQRMLALS</sequence>
<dbReference type="STRING" id="137658.SAMN05216186_10181"/>
<dbReference type="RefSeq" id="WP_084332850.1">
    <property type="nucleotide sequence ID" value="NZ_FNFD01000001.1"/>
</dbReference>
<evidence type="ECO:0000313" key="1">
    <source>
        <dbReference type="EMBL" id="SDJ29297.1"/>
    </source>
</evidence>
<dbReference type="InterPro" id="IPR007833">
    <property type="entry name" value="Capsule_polysaccharide_synth"/>
</dbReference>
<evidence type="ECO:0000313" key="2">
    <source>
        <dbReference type="Proteomes" id="UP000198706"/>
    </source>
</evidence>
<dbReference type="GO" id="GO:0000271">
    <property type="term" value="P:polysaccharide biosynthetic process"/>
    <property type="evidence" value="ECO:0007669"/>
    <property type="project" value="InterPro"/>
</dbReference>